<accession>A0A0D3GFJ7</accession>
<keyword evidence="1" id="KW-0732">Signal</keyword>
<sequence length="66" mass="7271">MQSAVVLDLLGLLGAYAAGSCREWETSAYVVALVAAVVVYIAPTPWRPRPRGSRFVVQFEWCIVVM</sequence>
<proteinExistence type="predicted"/>
<feature type="signal peptide" evidence="1">
    <location>
        <begin position="1"/>
        <end position="17"/>
    </location>
</feature>
<evidence type="ECO:0000256" key="1">
    <source>
        <dbReference type="SAM" id="SignalP"/>
    </source>
</evidence>
<dbReference type="PaxDb" id="65489-OBART06G11480.1"/>
<evidence type="ECO:0000313" key="2">
    <source>
        <dbReference type="EnsemblPlants" id="OBART06G11480.1"/>
    </source>
</evidence>
<dbReference type="STRING" id="65489.A0A0D3GFJ7"/>
<dbReference type="EnsemblPlants" id="OBART06G11480.1">
    <property type="protein sequence ID" value="OBART06G11480.1"/>
    <property type="gene ID" value="OBART06G11480"/>
</dbReference>
<feature type="chain" id="PRO_5002276242" evidence="1">
    <location>
        <begin position="18"/>
        <end position="66"/>
    </location>
</feature>
<evidence type="ECO:0000313" key="3">
    <source>
        <dbReference type="Proteomes" id="UP000026960"/>
    </source>
</evidence>
<reference evidence="2" key="2">
    <citation type="submission" date="2015-03" db="UniProtKB">
        <authorList>
            <consortium name="EnsemblPlants"/>
        </authorList>
    </citation>
    <scope>IDENTIFICATION</scope>
</reference>
<reference evidence="2" key="1">
    <citation type="journal article" date="2009" name="Rice">
        <title>De Novo Next Generation Sequencing of Plant Genomes.</title>
        <authorList>
            <person name="Rounsley S."/>
            <person name="Marri P.R."/>
            <person name="Yu Y."/>
            <person name="He R."/>
            <person name="Sisneros N."/>
            <person name="Goicoechea J.L."/>
            <person name="Lee S.J."/>
            <person name="Angelova A."/>
            <person name="Kudrna D."/>
            <person name="Luo M."/>
            <person name="Affourtit J."/>
            <person name="Desany B."/>
            <person name="Knight J."/>
            <person name="Niazi F."/>
            <person name="Egholm M."/>
            <person name="Wing R.A."/>
        </authorList>
    </citation>
    <scope>NUCLEOTIDE SEQUENCE [LARGE SCALE GENOMIC DNA]</scope>
    <source>
        <strain evidence="2">cv. IRGC 105608</strain>
    </source>
</reference>
<name>A0A0D3GFJ7_9ORYZ</name>
<keyword evidence="3" id="KW-1185">Reference proteome</keyword>
<organism evidence="2">
    <name type="scientific">Oryza barthii</name>
    <dbReference type="NCBI Taxonomy" id="65489"/>
    <lineage>
        <taxon>Eukaryota</taxon>
        <taxon>Viridiplantae</taxon>
        <taxon>Streptophyta</taxon>
        <taxon>Embryophyta</taxon>
        <taxon>Tracheophyta</taxon>
        <taxon>Spermatophyta</taxon>
        <taxon>Magnoliopsida</taxon>
        <taxon>Liliopsida</taxon>
        <taxon>Poales</taxon>
        <taxon>Poaceae</taxon>
        <taxon>BOP clade</taxon>
        <taxon>Oryzoideae</taxon>
        <taxon>Oryzeae</taxon>
        <taxon>Oryzinae</taxon>
        <taxon>Oryza</taxon>
    </lineage>
</organism>
<dbReference type="Gramene" id="OBART06G11480.1">
    <property type="protein sequence ID" value="OBART06G11480.1"/>
    <property type="gene ID" value="OBART06G11480"/>
</dbReference>
<dbReference type="AlphaFoldDB" id="A0A0D3GFJ7"/>
<dbReference type="Proteomes" id="UP000026960">
    <property type="component" value="Chromosome 6"/>
</dbReference>
<dbReference type="HOGENOM" id="CLU_2835191_0_0_1"/>
<protein>
    <submittedName>
        <fullName evidence="2">Uncharacterized protein</fullName>
    </submittedName>
</protein>